<dbReference type="GO" id="GO:0007094">
    <property type="term" value="P:mitotic spindle assembly checkpoint signaling"/>
    <property type="evidence" value="ECO:0007669"/>
    <property type="project" value="TreeGrafter"/>
</dbReference>
<name>A0A8J4TGZ0_9TREM</name>
<comment type="caution">
    <text evidence="4">The sequence shown here is derived from an EMBL/GenBank/DDBJ whole genome shotgun (WGS) entry which is preliminary data.</text>
</comment>
<dbReference type="GO" id="GO:0005737">
    <property type="term" value="C:cytoplasm"/>
    <property type="evidence" value="ECO:0007669"/>
    <property type="project" value="TreeGrafter"/>
</dbReference>
<evidence type="ECO:0000259" key="2">
    <source>
        <dbReference type="Pfam" id="PF10493"/>
    </source>
</evidence>
<evidence type="ECO:0008006" key="6">
    <source>
        <dbReference type="Google" id="ProtNLM"/>
    </source>
</evidence>
<gene>
    <name evidence="4" type="ORF">PHET_05295</name>
</gene>
<dbReference type="GO" id="GO:1903394">
    <property type="term" value="P:protein localization to kinetochore involved in kinetochore assembly"/>
    <property type="evidence" value="ECO:0007669"/>
    <property type="project" value="TreeGrafter"/>
</dbReference>
<accession>A0A8J4TGZ0</accession>
<protein>
    <recommendedName>
        <fullName evidence="6">RZZ complex subunit KNTC1/ROD C-terminal domain-containing protein</fullName>
    </recommendedName>
</protein>
<feature type="compositionally biased region" description="Basic and acidic residues" evidence="1">
    <location>
        <begin position="1738"/>
        <end position="1747"/>
    </location>
</feature>
<dbReference type="InterPro" id="IPR055403">
    <property type="entry name" value="ARM_KNTC1_1st"/>
</dbReference>
<dbReference type="Pfam" id="PF24520">
    <property type="entry name" value="ARM_KNTC1_1st"/>
    <property type="match status" value="1"/>
</dbReference>
<dbReference type="Pfam" id="PF10493">
    <property type="entry name" value="Rod_C"/>
    <property type="match status" value="1"/>
</dbReference>
<evidence type="ECO:0000256" key="1">
    <source>
        <dbReference type="SAM" id="MobiDB-lite"/>
    </source>
</evidence>
<feature type="domain" description="RZZ complex subunit KNTC1/ROD C-terminal" evidence="2">
    <location>
        <begin position="1865"/>
        <end position="2020"/>
    </location>
</feature>
<dbReference type="PANTHER" id="PTHR15688">
    <property type="entry name" value="KINETOCHORE-ASSOCIATED PROTEIN 1"/>
    <property type="match status" value="1"/>
</dbReference>
<dbReference type="GO" id="GO:1990423">
    <property type="term" value="C:RZZ complex"/>
    <property type="evidence" value="ECO:0007669"/>
    <property type="project" value="TreeGrafter"/>
</dbReference>
<evidence type="ECO:0000259" key="3">
    <source>
        <dbReference type="Pfam" id="PF24520"/>
    </source>
</evidence>
<dbReference type="Proteomes" id="UP000748531">
    <property type="component" value="Unassembled WGS sequence"/>
</dbReference>
<proteinExistence type="predicted"/>
<feature type="domain" description="KNTC1 first ARM-repeats" evidence="3">
    <location>
        <begin position="325"/>
        <end position="605"/>
    </location>
</feature>
<keyword evidence="5" id="KW-1185">Reference proteome</keyword>
<dbReference type="InterPro" id="IPR019527">
    <property type="entry name" value="RZZ-complex_KNTC1/ROD_C"/>
</dbReference>
<dbReference type="PANTHER" id="PTHR15688:SF1">
    <property type="entry name" value="KINETOCHORE-ASSOCIATED PROTEIN 1"/>
    <property type="match status" value="1"/>
</dbReference>
<organism evidence="4 5">
    <name type="scientific">Paragonimus heterotremus</name>
    <dbReference type="NCBI Taxonomy" id="100268"/>
    <lineage>
        <taxon>Eukaryota</taxon>
        <taxon>Metazoa</taxon>
        <taxon>Spiralia</taxon>
        <taxon>Lophotrochozoa</taxon>
        <taxon>Platyhelminthes</taxon>
        <taxon>Trematoda</taxon>
        <taxon>Digenea</taxon>
        <taxon>Plagiorchiida</taxon>
        <taxon>Troglotremata</taxon>
        <taxon>Troglotrematidae</taxon>
        <taxon>Paragonimus</taxon>
    </lineage>
</organism>
<dbReference type="GO" id="GO:0000070">
    <property type="term" value="P:mitotic sister chromatid segregation"/>
    <property type="evidence" value="ECO:0007669"/>
    <property type="project" value="TreeGrafter"/>
</dbReference>
<dbReference type="GO" id="GO:0031267">
    <property type="term" value="F:small GTPase binding"/>
    <property type="evidence" value="ECO:0007669"/>
    <property type="project" value="TreeGrafter"/>
</dbReference>
<dbReference type="InterPro" id="IPR052802">
    <property type="entry name" value="KNTC1"/>
</dbReference>
<reference evidence="4" key="1">
    <citation type="submission" date="2019-05" db="EMBL/GenBank/DDBJ databases">
        <title>Annotation for the trematode Paragonimus heterotremus.</title>
        <authorList>
            <person name="Choi Y.-J."/>
        </authorList>
    </citation>
    <scope>NUCLEOTIDE SEQUENCE</scope>
    <source>
        <strain evidence="4">LC</strain>
    </source>
</reference>
<evidence type="ECO:0000313" key="4">
    <source>
        <dbReference type="EMBL" id="KAF5401116.1"/>
    </source>
</evidence>
<evidence type="ECO:0000313" key="5">
    <source>
        <dbReference type="Proteomes" id="UP000748531"/>
    </source>
</evidence>
<dbReference type="GO" id="GO:0005828">
    <property type="term" value="C:kinetochore microtubule"/>
    <property type="evidence" value="ECO:0007669"/>
    <property type="project" value="TreeGrafter"/>
</dbReference>
<dbReference type="OrthoDB" id="343783at2759"/>
<sequence length="2561" mass="288118">MPESYEIVKCLEVCSSEQSSFLKVVSRKLLNVLSFGRKILILDSNYAIVSSVTHCKFSLLLAAERLMYWPDLESFILKSALVNQDSECLFSLLQGAVNYPDSDDSYPVSIHHIALNWTLQLSAPVPMLYAASTGLVFREPVFTPSGCFASDQVVFSKAFFISPVYCVALSTSGRLYLFNLVAVLCLGVLDQFPQLIDFCVCSSETDQVQHNPDEKYPGLPPFRLVFLRKPNENDPPPANPDLDWSQNLLLEVVAFPTGDVLHQVIVGTQTWLLSVADPGILGEENRSATDCVLFAELFSNTISEDSQLISIKALQTVNPEQRIRRLLKEHRFDEARQVLTEFNLKPTFHQEVALTQLRWYLSEGFASCAQSSAECNQDHFRAPSTEQGYQLLVCVREIEETWLHVDLLTQLLDVTMPTSDLQMDLLLLLKEKLCLSPQSQNSSLEEHISQVFKQLKRLKTFLLLYGPNHFSVSMWTGFMRLDIYVMFIRLLVNSNDCGPHCNAISLPSDPSRAFLVWDLYKGELLALLTSANLERLCSLLMQRPLTYTAEDSESKSDYGRNFVAAETVLYRWLRSELLPAVVRKCPDALSVIVQFVVQRISQLESCCSRGSSTAYTVSQSSSSEICPFDWPASALSWADALLTAASMDTSELLFPTIGDQVDRFMSGLASLDPEVDPMVSLRKLAKQLKTIDLLYRVYGLRLPLDCFDEEDELSIAYRILDVAFNSGIPFVDGLDPTTARYLNDQQVDLQAFYLGYTLDLIGKVQAIVHLPTQDGSLLEQWHQQSPQLRLPVTRTVSFGKDLHTILQQICLVAGWINLPLCRLRVVAKLASVLPPPWPTDLFKLADETLAHARQNGLIPEPLSDPAKPSRRSAKSIPVRELIRLQRLTSVARVHAILLRYNIDDFQLVGTCYENSSELAQLAICRMVMTNAEGGARSYTDLENTTVIEDASFVARELLNRPDWRVWFSRLHMLLVLELAILFADSEESPAMVGVGNRVAFVLSQLDMIVKNYLADSVDVCRLIKNYLSAVVLQWIDIALESRQCLTSSQSLFLETLGICFAQLMTLNFKTSGSVPKIIDSMHFYRWLHCHDLSLLNSDCKVSMPARSSRWLLSACLSERVFVASFLTDWFLNQQPSSTITALLDIPVTLKPLYRFCFSELSMNMREDLLIWNWYSSVLKVLVNCAELSDSSNRLTQLETVLRTLVAAVVNRPGCFEEPKAKRSHTHIMVSSRRQSQAKGSLFVFTSCTVCSTLWSASLGCGGALLQLWCNYIFPQLLTSLDGAFDDSWLQSWLCVVISCFEHFIKLWYWAGRPQPAEHRTVTGSTSCAFSTQAATLLFEGLRETTLAYVTHLRVLMTALSNSQLPSTSAEPDVLSSWTFTPLFMETGKIGSIESVIKSLRCSLSWLSRLFSWLIGRNTDLVRQPAVSEMYSSNAKAVEPSLPATVLKTLLTEALEIASSWAIDFGQPLTASLPFCFGLNRLVSHRSYISLWTHDPETATESPVEGVHDTTDLPLMSRKWYNLCNRWTLAAFDAVLHPVDGGYLDQPLALSLALACPTEEATCLVHKLVSTNRNAPRRMKAVANLVYVFSLVAPRRAFNLLELSQSMAKTWFWRISLKPYGLNLSSASDITESTPLQAALDKLCRIVPSTTQPSPPSPPLGVLLPNARQAKNIFAKSPLLSCTPRSLPSLQLITLFAQDFNLSLKHSLLHHLKTLFAPGIDMLSLVTPHNQRPSIEPVPPKKDGDASRRSVVSQTVDARTYRLYQCVFLRRARQVLKRLMPMYSDSTSTELVTLLNSFVKTTSPYDYERLHFLFTWINVCQPLAVDTQKFKLLRLLSSYTRCSQPSYFEDKFDDEELMFTSSNLQHPLSRFRMPFHMLLEQEPCTDIIDPEVNVNSVAFWLQVNDLMGWEMSDGLRITAASNLVDHFSHAGLFPLISSNKVHNEIVTSTSADWDRGLLCQNITSTLFKALRRLLHTVTDQTEVLHFIRGLSRRVVYSPHGLAVLEIARDLTEEWLRLADEQARLAYATEHSGLLDRQILRHNQDLVDDVETEDLMSQNKIGEHVDWCREALQKADARHRQLAMEACLYQNHLPLWEEAYDHLYDPIKFMTALLMKVASTDLVNIADPAIPGSKLPVWSQSLRQRLLRTLPRLAELARVDLREFGCRLLISKLQLPSHILNTNGFSDTDANLSNQSLLVDSSFRSSGLNASDVTLDTTMAYGDPGLPAFNNQSSQQHAPPSEEDFVLGEILLRIPVVREELLPYLHSFVFTGDMNAYPVSRWCIARCILRSQLSFVLWPRLSMEELRAVLLRLALLATCSVPAHQRMLLEVSETRVSQNEAAFTSIRKDRIHTCVQQLLSAEESKRASATELAGQLVIEFDLTDSHIVAKLLTVLVTNHLSSPRLLYLLRFFEHISSASPWRSFAWLWSDTFDVRLLSDLVRQLISAALTAPHATNRARVSELLLGRILTTLRSWPFPDEQFERAMAYAASQLFTPMQPLGCSASDRHILVASLLNLLASSSCLKSNMVNALRVYNDSVTDQLADALETSEIYLTASCFQAAG</sequence>
<dbReference type="EMBL" id="LUCH01002695">
    <property type="protein sequence ID" value="KAF5401116.1"/>
    <property type="molecule type" value="Genomic_DNA"/>
</dbReference>
<feature type="region of interest" description="Disordered" evidence="1">
    <location>
        <begin position="1730"/>
        <end position="1749"/>
    </location>
</feature>